<sequence length="144" mass="15412">MDVNRYLLSTLLRLHPEAWDAIIPHSIFVAKGVRFGKSLVELAVMSNRLGQPVRPMAEWTDNGDLLDDLGDDSAIAALIAKLLANPGPVVDEEIKPHWRNEVLAGVALGLASGGALVDSNQFLSEVFSAAVSGVSDVDVRRQAA</sequence>
<keyword evidence="2" id="KW-1185">Reference proteome</keyword>
<proteinExistence type="predicted"/>
<dbReference type="AlphaFoldDB" id="A0A5B1LJA9"/>
<reference evidence="1 2" key="2">
    <citation type="submission" date="2019-09" db="EMBL/GenBank/DDBJ databases">
        <authorList>
            <person name="Jin C."/>
        </authorList>
    </citation>
    <scope>NUCLEOTIDE SEQUENCE [LARGE SCALE GENOMIC DNA]</scope>
    <source>
        <strain evidence="1 2">BN130099</strain>
    </source>
</reference>
<dbReference type="EMBL" id="VUJV01000002">
    <property type="protein sequence ID" value="KAA1420288.1"/>
    <property type="molecule type" value="Genomic_DNA"/>
</dbReference>
<evidence type="ECO:0000313" key="2">
    <source>
        <dbReference type="Proteomes" id="UP000325003"/>
    </source>
</evidence>
<accession>A0A5B1LJA9</accession>
<gene>
    <name evidence="1" type="ORF">F0U44_07690</name>
</gene>
<dbReference type="RefSeq" id="WP_149727713.1">
    <property type="nucleotide sequence ID" value="NZ_VUJV01000002.1"/>
</dbReference>
<reference evidence="1 2" key="1">
    <citation type="submission" date="2019-09" db="EMBL/GenBank/DDBJ databases">
        <title>Nocardioides panacisoli sp. nov., isolated from the soil of a ginseng field.</title>
        <authorList>
            <person name="Cho C."/>
        </authorList>
    </citation>
    <scope>NUCLEOTIDE SEQUENCE [LARGE SCALE GENOMIC DNA]</scope>
    <source>
        <strain evidence="1 2">BN130099</strain>
    </source>
</reference>
<protein>
    <submittedName>
        <fullName evidence="1">Uncharacterized protein</fullName>
    </submittedName>
</protein>
<evidence type="ECO:0000313" key="1">
    <source>
        <dbReference type="EMBL" id="KAA1420288.1"/>
    </source>
</evidence>
<organism evidence="1 2">
    <name type="scientific">Nocardioides humilatus</name>
    <dbReference type="NCBI Taxonomy" id="2607660"/>
    <lineage>
        <taxon>Bacteria</taxon>
        <taxon>Bacillati</taxon>
        <taxon>Actinomycetota</taxon>
        <taxon>Actinomycetes</taxon>
        <taxon>Propionibacteriales</taxon>
        <taxon>Nocardioidaceae</taxon>
        <taxon>Nocardioides</taxon>
    </lineage>
</organism>
<dbReference type="Proteomes" id="UP000325003">
    <property type="component" value="Unassembled WGS sequence"/>
</dbReference>
<comment type="caution">
    <text evidence="1">The sequence shown here is derived from an EMBL/GenBank/DDBJ whole genome shotgun (WGS) entry which is preliminary data.</text>
</comment>
<name>A0A5B1LJA9_9ACTN</name>